<organism evidence="1 2">
    <name type="scientific">Mycolicibacter acidiphilus</name>
    <dbReference type="NCBI Taxonomy" id="2835306"/>
    <lineage>
        <taxon>Bacteria</taxon>
        <taxon>Bacillati</taxon>
        <taxon>Actinomycetota</taxon>
        <taxon>Actinomycetes</taxon>
        <taxon>Mycobacteriales</taxon>
        <taxon>Mycobacteriaceae</taxon>
        <taxon>Mycolicibacter</taxon>
    </lineage>
</organism>
<dbReference type="EMBL" id="JAHCLR010000003">
    <property type="protein sequence ID" value="MBS9532534.1"/>
    <property type="molecule type" value="Genomic_DNA"/>
</dbReference>
<gene>
    <name evidence="1" type="ORF">KIH27_02910</name>
</gene>
<comment type="caution">
    <text evidence="1">The sequence shown here is derived from an EMBL/GenBank/DDBJ whole genome shotgun (WGS) entry which is preliminary data.</text>
</comment>
<dbReference type="RefSeq" id="WP_214091470.1">
    <property type="nucleotide sequence ID" value="NZ_JAHCLR010000003.1"/>
</dbReference>
<proteinExistence type="predicted"/>
<name>A0ABS5RHV8_9MYCO</name>
<dbReference type="GO" id="GO:0003677">
    <property type="term" value="F:DNA binding"/>
    <property type="evidence" value="ECO:0007669"/>
    <property type="project" value="UniProtKB-KW"/>
</dbReference>
<dbReference type="Proteomes" id="UP001519535">
    <property type="component" value="Unassembled WGS sequence"/>
</dbReference>
<protein>
    <submittedName>
        <fullName evidence="1">DNA-binding protein</fullName>
    </submittedName>
</protein>
<keyword evidence="1" id="KW-0238">DNA-binding</keyword>
<keyword evidence="2" id="KW-1185">Reference proteome</keyword>
<accession>A0ABS5RHV8</accession>
<reference evidence="1 2" key="1">
    <citation type="submission" date="2021-05" db="EMBL/GenBank/DDBJ databases">
        <title>Mycobacterium acidophilum sp. nov., an extremely acid-tolerant member of the genus Mycobacterium.</title>
        <authorList>
            <person name="Xia J."/>
        </authorList>
    </citation>
    <scope>NUCLEOTIDE SEQUENCE [LARGE SCALE GENOMIC DNA]</scope>
    <source>
        <strain evidence="1 2">M1</strain>
    </source>
</reference>
<evidence type="ECO:0000313" key="1">
    <source>
        <dbReference type="EMBL" id="MBS9532534.1"/>
    </source>
</evidence>
<evidence type="ECO:0000313" key="2">
    <source>
        <dbReference type="Proteomes" id="UP001519535"/>
    </source>
</evidence>
<sequence>MREHTLVEDVDLTTAQIFVDGERLTDERAAQIAADVLAKARSRNLIPGGKSLSGGAKHSPVVQVRVSENTRARLQAIAEARNMSVSRLSRQVLDEFVSQQD</sequence>